<dbReference type="AlphaFoldDB" id="A0A7S4PQ01"/>
<evidence type="ECO:0000313" key="1">
    <source>
        <dbReference type="EMBL" id="CAE2341882.1"/>
    </source>
</evidence>
<sequence>MASSGSSTQDMISDFFDILQDEAVELGMQRLGREPVGMEKEFHSRIVSEALRVSFAVYLHEVSDKVDELPAECHLNLSSKYSQRVLQFYHYLKRESQVKFGGPRSIASIIHQSYINRKNDHCKMLAENLTECVNLYFKSLDFWQETDSLYVTRGYYEFVKRDVEIFSKRNWQRYTNESGRIKERAQQTCIFVLNTVWDIISSYLPFRDEFQRKTDGSVVFFLILLRAYQDQELLLDADSVHVIGKFCAIYCPQAITVTCSIFSKLSFWNLLHLILNVIPYAEDAAEARKNRKQVFELLFNLRSRAAPFSEQFTLLLQEFGTVPGSKFDPVQKLLTSTAPAV</sequence>
<organism evidence="1">
    <name type="scientific">Guillardia theta</name>
    <name type="common">Cryptophyte</name>
    <name type="synonym">Cryptomonas phi</name>
    <dbReference type="NCBI Taxonomy" id="55529"/>
    <lineage>
        <taxon>Eukaryota</taxon>
        <taxon>Cryptophyceae</taxon>
        <taxon>Pyrenomonadales</taxon>
        <taxon>Geminigeraceae</taxon>
        <taxon>Guillardia</taxon>
    </lineage>
</organism>
<dbReference type="EMBL" id="HBKN01051133">
    <property type="protein sequence ID" value="CAE2341882.1"/>
    <property type="molecule type" value="Transcribed_RNA"/>
</dbReference>
<reference evidence="1" key="1">
    <citation type="submission" date="2021-01" db="EMBL/GenBank/DDBJ databases">
        <authorList>
            <person name="Corre E."/>
            <person name="Pelletier E."/>
            <person name="Niang G."/>
            <person name="Scheremetjew M."/>
            <person name="Finn R."/>
            <person name="Kale V."/>
            <person name="Holt S."/>
            <person name="Cochrane G."/>
            <person name="Meng A."/>
            <person name="Brown T."/>
            <person name="Cohen L."/>
        </authorList>
    </citation>
    <scope>NUCLEOTIDE SEQUENCE</scope>
    <source>
        <strain evidence="1">CCMP 2712</strain>
    </source>
</reference>
<gene>
    <name evidence="1" type="ORF">GTHE00462_LOCUS39878</name>
</gene>
<name>A0A7S4PQ01_GUITH</name>
<accession>A0A7S4PQ01</accession>
<protein>
    <submittedName>
        <fullName evidence="1">Uncharacterized protein</fullName>
    </submittedName>
</protein>
<proteinExistence type="predicted"/>